<comment type="subunit">
    <text evidence="5">Homoheptamer.</text>
</comment>
<dbReference type="PROSITE" id="PS50042">
    <property type="entry name" value="CNMP_BINDING_3"/>
    <property type="match status" value="1"/>
</dbReference>
<feature type="transmembrane region" description="Helical" evidence="5">
    <location>
        <begin position="6"/>
        <end position="23"/>
    </location>
</feature>
<dbReference type="Pfam" id="PF00924">
    <property type="entry name" value="MS_channel_2nd"/>
    <property type="match status" value="1"/>
</dbReference>
<feature type="transmembrane region" description="Helical" evidence="5">
    <location>
        <begin position="127"/>
        <end position="147"/>
    </location>
</feature>
<keyword evidence="5" id="KW-0997">Cell inner membrane</keyword>
<evidence type="ECO:0000256" key="5">
    <source>
        <dbReference type="RuleBase" id="RU369025"/>
    </source>
</evidence>
<dbReference type="CDD" id="cd00038">
    <property type="entry name" value="CAP_ED"/>
    <property type="match status" value="1"/>
</dbReference>
<dbReference type="EMBL" id="LR699554">
    <property type="protein sequence ID" value="VVD32290.1"/>
    <property type="molecule type" value="Genomic_DNA"/>
</dbReference>
<comment type="subcellular location">
    <subcellularLocation>
        <location evidence="5">Cell inner membrane</location>
        <topology evidence="5">Multi-pass membrane protein</topology>
    </subcellularLocation>
    <subcellularLocation>
        <location evidence="1">Membrane</location>
    </subcellularLocation>
</comment>
<dbReference type="InterPro" id="IPR000595">
    <property type="entry name" value="cNMP-bd_dom"/>
</dbReference>
<dbReference type="Pfam" id="PF00027">
    <property type="entry name" value="cNMP_binding"/>
    <property type="match status" value="1"/>
</dbReference>
<dbReference type="GO" id="GO:0008381">
    <property type="term" value="F:mechanosensitive monoatomic ion channel activity"/>
    <property type="evidence" value="ECO:0007669"/>
    <property type="project" value="InterPro"/>
</dbReference>
<dbReference type="SUPFAM" id="SSF51206">
    <property type="entry name" value="cAMP-binding domain-like"/>
    <property type="match status" value="1"/>
</dbReference>
<dbReference type="InterPro" id="IPR006685">
    <property type="entry name" value="MscS_channel_2nd"/>
</dbReference>
<evidence type="ECO:0000256" key="1">
    <source>
        <dbReference type="ARBA" id="ARBA00004370"/>
    </source>
</evidence>
<protein>
    <recommendedName>
        <fullName evidence="5">Small-conductance mechanosensitive channel</fullName>
    </recommendedName>
</protein>
<dbReference type="PANTHER" id="PTHR30221:SF1">
    <property type="entry name" value="SMALL-CONDUCTANCE MECHANOSENSITIVE CHANNEL"/>
    <property type="match status" value="1"/>
</dbReference>
<proteinExistence type="inferred from homology"/>
<sequence length="489" mass="53226">MNLTLLSAAMLVAITLVGVLGLRRFSDKVRITFDVSCFLVISFYFHKQGIFFPVFPPLPDHADSGALWLRAIGGAWWLLGSRIVVGGLWFALHRDRRSRGARLFSDLFAAAIYIATAAIVLNSVFALPITGVVATSGVVAIVLALALQNTLADVFSGIAVGIEAPFSVGDRIQIADKIEGVVAQINWRSIRIHTDGDDMAIIPNSLIAKAEIVNRSSPSQRRAASVEIVCPESAVPERVIETLLHATLLCPDILSVPAPSAVLTQLGARRNAYKISFFVGNTRHLSSTKDILLRAARRQLHYAGFLDQDRRDETATLNLTDEALTVRRLLRDITLFEYLDERQLDSLADLFELLRLEPGEALFSEDAADAALYMVAAGILELTRKSGAVAGTVGCIGAGEYVGEIGMLTAAPHAATAVARTHCRIYRLPREAIAPLLAKNTELAFAFDKSVRRGMEILHREVAVRASPDIGPQGQLLQRIRSIFHFGSD</sequence>
<feature type="transmembrane region" description="Helical" evidence="5">
    <location>
        <begin position="67"/>
        <end position="91"/>
    </location>
</feature>
<dbReference type="KEGG" id="pdio:PDMSB3_0992.1"/>
<dbReference type="InterPro" id="IPR010920">
    <property type="entry name" value="LSM_dom_sf"/>
</dbReference>
<keyword evidence="4 5" id="KW-0472">Membrane</keyword>
<keyword evidence="8" id="KW-1185">Reference proteome</keyword>
<dbReference type="Gene3D" id="1.10.287.1260">
    <property type="match status" value="1"/>
</dbReference>
<keyword evidence="3 5" id="KW-1133">Transmembrane helix</keyword>
<dbReference type="Gene3D" id="2.30.30.60">
    <property type="match status" value="1"/>
</dbReference>
<dbReference type="InterPro" id="IPR045275">
    <property type="entry name" value="MscS_archaea/bacteria_type"/>
</dbReference>
<comment type="similarity">
    <text evidence="5">Belongs to the MscS (TC 1.A.23) family.</text>
</comment>
<dbReference type="Proteomes" id="UP000325811">
    <property type="component" value="Chromosome II"/>
</dbReference>
<dbReference type="Gene3D" id="2.60.120.10">
    <property type="entry name" value="Jelly Rolls"/>
    <property type="match status" value="1"/>
</dbReference>
<name>A0A5Q4ZSZ2_9BURK</name>
<feature type="transmembrane region" description="Helical" evidence="5">
    <location>
        <begin position="35"/>
        <end position="55"/>
    </location>
</feature>
<dbReference type="GO" id="GO:0005886">
    <property type="term" value="C:plasma membrane"/>
    <property type="evidence" value="ECO:0007669"/>
    <property type="project" value="UniProtKB-SubCell"/>
</dbReference>
<evidence type="ECO:0000313" key="8">
    <source>
        <dbReference type="Proteomes" id="UP000325811"/>
    </source>
</evidence>
<keyword evidence="2 5" id="KW-0812">Transmembrane</keyword>
<dbReference type="InterPro" id="IPR018490">
    <property type="entry name" value="cNMP-bd_dom_sf"/>
</dbReference>
<dbReference type="PANTHER" id="PTHR30221">
    <property type="entry name" value="SMALL-CONDUCTANCE MECHANOSENSITIVE CHANNEL"/>
    <property type="match status" value="1"/>
</dbReference>
<organism evidence="7 8">
    <name type="scientific">Paraburkholderia dioscoreae</name>
    <dbReference type="NCBI Taxonomy" id="2604047"/>
    <lineage>
        <taxon>Bacteria</taxon>
        <taxon>Pseudomonadati</taxon>
        <taxon>Pseudomonadota</taxon>
        <taxon>Betaproteobacteria</taxon>
        <taxon>Burkholderiales</taxon>
        <taxon>Burkholderiaceae</taxon>
        <taxon>Paraburkholderia</taxon>
    </lineage>
</organism>
<evidence type="ECO:0000259" key="6">
    <source>
        <dbReference type="PROSITE" id="PS50042"/>
    </source>
</evidence>
<gene>
    <name evidence="7" type="ORF">PDMSB3_0992</name>
</gene>
<comment type="caution">
    <text evidence="5">Lacks conserved residue(s) required for the propagation of feature annotation.</text>
</comment>
<evidence type="ECO:0000313" key="7">
    <source>
        <dbReference type="EMBL" id="VVD32290.1"/>
    </source>
</evidence>
<evidence type="ECO:0000256" key="2">
    <source>
        <dbReference type="ARBA" id="ARBA00022692"/>
    </source>
</evidence>
<dbReference type="SUPFAM" id="SSF50182">
    <property type="entry name" value="Sm-like ribonucleoproteins"/>
    <property type="match status" value="1"/>
</dbReference>
<dbReference type="InterPro" id="IPR023408">
    <property type="entry name" value="MscS_beta-dom_sf"/>
</dbReference>
<dbReference type="InterPro" id="IPR014710">
    <property type="entry name" value="RmlC-like_jellyroll"/>
</dbReference>
<feature type="domain" description="Cyclic nucleotide-binding" evidence="6">
    <location>
        <begin position="335"/>
        <end position="443"/>
    </location>
</feature>
<comment type="function">
    <text evidence="5">Mechanosensitive channel that participates in the regulation of osmotic pressure changes within the cell, opening in response to stretch forces in the membrane lipid bilayer, without the need for other proteins. Contributes to normal resistance to hypoosmotic shock. Forms an ion channel of 1.0 nanosiemens conductance with a slight preference for anions.</text>
</comment>
<accession>A0A5Q4ZSZ2</accession>
<feature type="transmembrane region" description="Helical" evidence="5">
    <location>
        <begin position="103"/>
        <end position="121"/>
    </location>
</feature>
<evidence type="ECO:0000256" key="3">
    <source>
        <dbReference type="ARBA" id="ARBA00022989"/>
    </source>
</evidence>
<reference evidence="7 8" key="1">
    <citation type="submission" date="2019-08" db="EMBL/GenBank/DDBJ databases">
        <authorList>
            <person name="Herpell B J."/>
        </authorList>
    </citation>
    <scope>NUCLEOTIDE SEQUENCE [LARGE SCALE GENOMIC DNA]</scope>
    <source>
        <strain evidence="8">Msb3</strain>
    </source>
</reference>
<dbReference type="AlphaFoldDB" id="A0A5Q4ZSZ2"/>
<keyword evidence="5" id="KW-0813">Transport</keyword>
<dbReference type="SMART" id="SM00100">
    <property type="entry name" value="cNMP"/>
    <property type="match status" value="1"/>
</dbReference>
<keyword evidence="5" id="KW-1003">Cell membrane</keyword>
<evidence type="ECO:0000256" key="4">
    <source>
        <dbReference type="ARBA" id="ARBA00023136"/>
    </source>
</evidence>
<keyword evidence="5" id="KW-0407">Ion channel</keyword>
<keyword evidence="5" id="KW-0406">Ion transport</keyword>